<evidence type="ECO:0000256" key="2">
    <source>
        <dbReference type="ARBA" id="ARBA00004613"/>
    </source>
</evidence>
<keyword evidence="7" id="KW-0378">Hydrolase</keyword>
<keyword evidence="6" id="KW-0732">Signal</keyword>
<dbReference type="InterPro" id="IPR017853">
    <property type="entry name" value="GH"/>
</dbReference>
<evidence type="ECO:0000313" key="11">
    <source>
        <dbReference type="Proteomes" id="UP000235145"/>
    </source>
</evidence>
<dbReference type="FunFam" id="3.20.20.80:FF:000012">
    <property type="entry name" value="Mannan endo-1,4-beta-mannosidase 6"/>
    <property type="match status" value="1"/>
</dbReference>
<dbReference type="AlphaFoldDB" id="A0A9R1VHB0"/>
<evidence type="ECO:0000256" key="8">
    <source>
        <dbReference type="ARBA" id="ARBA00023295"/>
    </source>
</evidence>
<reference evidence="10 11" key="1">
    <citation type="journal article" date="2017" name="Nat. Commun.">
        <title>Genome assembly with in vitro proximity ligation data and whole-genome triplication in lettuce.</title>
        <authorList>
            <person name="Reyes-Chin-Wo S."/>
            <person name="Wang Z."/>
            <person name="Yang X."/>
            <person name="Kozik A."/>
            <person name="Arikit S."/>
            <person name="Song C."/>
            <person name="Xia L."/>
            <person name="Froenicke L."/>
            <person name="Lavelle D.O."/>
            <person name="Truco M.J."/>
            <person name="Xia R."/>
            <person name="Zhu S."/>
            <person name="Xu C."/>
            <person name="Xu H."/>
            <person name="Xu X."/>
            <person name="Cox K."/>
            <person name="Korf I."/>
            <person name="Meyers B.C."/>
            <person name="Michelmore R.W."/>
        </authorList>
    </citation>
    <scope>NUCLEOTIDE SEQUENCE [LARGE SCALE GENOMIC DNA]</scope>
    <source>
        <strain evidence="11">cv. Salinas</strain>
        <tissue evidence="10">Seedlings</tissue>
    </source>
</reference>
<comment type="similarity">
    <text evidence="3">Belongs to the glycosyl hydrolase 5 (cellulase A) family.</text>
</comment>
<comment type="catalytic activity">
    <reaction evidence="1">
        <text>Random hydrolysis of (1-&gt;4)-beta-D-mannosidic linkages in mannans, galactomannans and glucomannans.</text>
        <dbReference type="EC" id="3.2.1.78"/>
    </reaction>
</comment>
<comment type="caution">
    <text evidence="10">The sequence shown here is derived from an EMBL/GenBank/DDBJ whole genome shotgun (WGS) entry which is preliminary data.</text>
</comment>
<dbReference type="Proteomes" id="UP000235145">
    <property type="component" value="Unassembled WGS sequence"/>
</dbReference>
<comment type="subcellular location">
    <subcellularLocation>
        <location evidence="2">Secreted</location>
    </subcellularLocation>
</comment>
<dbReference type="GO" id="GO:0016985">
    <property type="term" value="F:mannan endo-1,4-beta-mannosidase activity"/>
    <property type="evidence" value="ECO:0000318"/>
    <property type="project" value="GO_Central"/>
</dbReference>
<dbReference type="PANTHER" id="PTHR31451">
    <property type="match status" value="1"/>
</dbReference>
<keyword evidence="11" id="KW-1185">Reference proteome</keyword>
<dbReference type="GO" id="GO:0005576">
    <property type="term" value="C:extracellular region"/>
    <property type="evidence" value="ECO:0007669"/>
    <property type="project" value="UniProtKB-SubCell"/>
</dbReference>
<evidence type="ECO:0000256" key="4">
    <source>
        <dbReference type="ARBA" id="ARBA00012706"/>
    </source>
</evidence>
<dbReference type="InterPro" id="IPR001547">
    <property type="entry name" value="Glyco_hydro_5"/>
</dbReference>
<gene>
    <name evidence="10" type="ORF">LSAT_V11C500285930</name>
</gene>
<evidence type="ECO:0000256" key="1">
    <source>
        <dbReference type="ARBA" id="ARBA00001678"/>
    </source>
</evidence>
<keyword evidence="5" id="KW-0964">Secreted</keyword>
<evidence type="ECO:0000256" key="6">
    <source>
        <dbReference type="ARBA" id="ARBA00022729"/>
    </source>
</evidence>
<protein>
    <recommendedName>
        <fullName evidence="4">mannan endo-1,4-beta-mannosidase</fullName>
        <ecNumber evidence="4">3.2.1.78</ecNumber>
    </recommendedName>
</protein>
<dbReference type="InterPro" id="IPR045053">
    <property type="entry name" value="MAN-like"/>
</dbReference>
<evidence type="ECO:0000313" key="10">
    <source>
        <dbReference type="EMBL" id="KAJ0206195.1"/>
    </source>
</evidence>
<evidence type="ECO:0000259" key="9">
    <source>
        <dbReference type="Pfam" id="PF26410"/>
    </source>
</evidence>
<evidence type="ECO:0000256" key="3">
    <source>
        <dbReference type="ARBA" id="ARBA00005641"/>
    </source>
</evidence>
<dbReference type="EC" id="3.2.1.78" evidence="4"/>
<dbReference type="Pfam" id="PF26410">
    <property type="entry name" value="GH5_mannosidase"/>
    <property type="match status" value="1"/>
</dbReference>
<organism evidence="10 11">
    <name type="scientific">Lactuca sativa</name>
    <name type="common">Garden lettuce</name>
    <dbReference type="NCBI Taxonomy" id="4236"/>
    <lineage>
        <taxon>Eukaryota</taxon>
        <taxon>Viridiplantae</taxon>
        <taxon>Streptophyta</taxon>
        <taxon>Embryophyta</taxon>
        <taxon>Tracheophyta</taxon>
        <taxon>Spermatophyta</taxon>
        <taxon>Magnoliopsida</taxon>
        <taxon>eudicotyledons</taxon>
        <taxon>Gunneridae</taxon>
        <taxon>Pentapetalae</taxon>
        <taxon>asterids</taxon>
        <taxon>campanulids</taxon>
        <taxon>Asterales</taxon>
        <taxon>Asteraceae</taxon>
        <taxon>Cichorioideae</taxon>
        <taxon>Cichorieae</taxon>
        <taxon>Lactucinae</taxon>
        <taxon>Lactuca</taxon>
    </lineage>
</organism>
<dbReference type="GO" id="GO:0000272">
    <property type="term" value="P:polysaccharide catabolic process"/>
    <property type="evidence" value="ECO:0007669"/>
    <property type="project" value="InterPro"/>
</dbReference>
<proteinExistence type="inferred from homology"/>
<dbReference type="EMBL" id="NBSK02000005">
    <property type="protein sequence ID" value="KAJ0206195.1"/>
    <property type="molecule type" value="Genomic_DNA"/>
</dbReference>
<keyword evidence="8" id="KW-0326">Glycosidase</keyword>
<dbReference type="PANTHER" id="PTHR31451:SF39">
    <property type="entry name" value="MANNAN ENDO-1,4-BETA-MANNOSIDASE 1"/>
    <property type="match status" value="1"/>
</dbReference>
<name>A0A9R1VHB0_LACSA</name>
<accession>A0A9R1VHB0</accession>
<dbReference type="Gene3D" id="3.20.20.80">
    <property type="entry name" value="Glycosidases"/>
    <property type="match status" value="1"/>
</dbReference>
<dbReference type="SUPFAM" id="SSF51445">
    <property type="entry name" value="(Trans)glycosidases"/>
    <property type="match status" value="1"/>
</dbReference>
<evidence type="ECO:0000256" key="5">
    <source>
        <dbReference type="ARBA" id="ARBA00022525"/>
    </source>
</evidence>
<evidence type="ECO:0000256" key="7">
    <source>
        <dbReference type="ARBA" id="ARBA00022801"/>
    </source>
</evidence>
<feature type="domain" description="Glycoside hydrolase family 5" evidence="9">
    <location>
        <begin position="55"/>
        <end position="384"/>
    </location>
</feature>
<sequence>MNDDAYVSLSYIINMMMSPLPTRLISDFLTMPGKGNAVLKGDCKGKCHPSTINDSFVETRTHHFMVNGKPLYFNGFNAYWLMCMASDPSTRVKVTDAFQESSKIGMNLVRTWAFSDGGNKPLQTSPSFYNEDMFKGLDFVISEAKKYGIHLILSLVNNWDDFGGKKQYVQWARDHGGQYLNSDDDFFTNVVVKGYYKNHLKTILTRRNSITGVDYKDDSTIFAWELMNEPRCQSDLSGKFLQEWIVEMAAEIKSIDKNHLLEIGLEGFYGESMPEKKQNNPGYEVGTDFITNNGVNNVDFATIHLVPGASDEARAKFVEKWINAHIEDCDSILRKPLLIAEFGKSSWSSGYTVEARDEYFGGIFNTAYESARNRGSCSGTTFWQVMAEGMDNWGDGYQVVLDQNPSTAAIIAKQSQRISSLNSSTNLEFSPVAVEK</sequence>